<evidence type="ECO:0000256" key="8">
    <source>
        <dbReference type="ARBA" id="ARBA00032518"/>
    </source>
</evidence>
<feature type="domain" description="OCRE" evidence="10">
    <location>
        <begin position="195"/>
        <end position="239"/>
    </location>
</feature>
<dbReference type="InterPro" id="IPR019367">
    <property type="entry name" value="PDZ-binding_CRIPT"/>
</dbReference>
<name>A0A7S0CQ69_MICPS</name>
<evidence type="ECO:0000256" key="6">
    <source>
        <dbReference type="ARBA" id="ARBA00022728"/>
    </source>
</evidence>
<keyword evidence="6" id="KW-0747">Spliceosome</keyword>
<feature type="region of interest" description="Disordered" evidence="9">
    <location>
        <begin position="237"/>
        <end position="263"/>
    </location>
</feature>
<feature type="compositionally biased region" description="Basic and acidic residues" evidence="9">
    <location>
        <begin position="136"/>
        <end position="162"/>
    </location>
</feature>
<dbReference type="GO" id="GO:0008380">
    <property type="term" value="P:RNA splicing"/>
    <property type="evidence" value="ECO:0007669"/>
    <property type="project" value="UniProtKB-KW"/>
</dbReference>
<organism evidence="11">
    <name type="scientific">Micromonas pusilla</name>
    <name type="common">Picoplanktonic green alga</name>
    <name type="synonym">Chromulina pusilla</name>
    <dbReference type="NCBI Taxonomy" id="38833"/>
    <lineage>
        <taxon>Eukaryota</taxon>
        <taxon>Viridiplantae</taxon>
        <taxon>Chlorophyta</taxon>
        <taxon>Mamiellophyceae</taxon>
        <taxon>Mamiellales</taxon>
        <taxon>Mamiellaceae</taxon>
        <taxon>Micromonas</taxon>
    </lineage>
</organism>
<dbReference type="GO" id="GO:0008017">
    <property type="term" value="F:microtubule binding"/>
    <property type="evidence" value="ECO:0007669"/>
    <property type="project" value="TreeGrafter"/>
</dbReference>
<reference evidence="11" key="1">
    <citation type="submission" date="2021-01" db="EMBL/GenBank/DDBJ databases">
        <authorList>
            <person name="Corre E."/>
            <person name="Pelletier E."/>
            <person name="Niang G."/>
            <person name="Scheremetjew M."/>
            <person name="Finn R."/>
            <person name="Kale V."/>
            <person name="Holt S."/>
            <person name="Cochrane G."/>
            <person name="Meng A."/>
            <person name="Brown T."/>
            <person name="Cohen L."/>
        </authorList>
    </citation>
    <scope>NUCLEOTIDE SEQUENCE</scope>
    <source>
        <strain evidence="11">CCAC1681</strain>
    </source>
</reference>
<evidence type="ECO:0000259" key="10">
    <source>
        <dbReference type="Pfam" id="PF17780"/>
    </source>
</evidence>
<evidence type="ECO:0000256" key="9">
    <source>
        <dbReference type="SAM" id="MobiDB-lite"/>
    </source>
</evidence>
<feature type="region of interest" description="Disordered" evidence="9">
    <location>
        <begin position="103"/>
        <end position="162"/>
    </location>
</feature>
<evidence type="ECO:0000256" key="7">
    <source>
        <dbReference type="ARBA" id="ARBA00023187"/>
    </source>
</evidence>
<dbReference type="GO" id="GO:0005681">
    <property type="term" value="C:spliceosomal complex"/>
    <property type="evidence" value="ECO:0007669"/>
    <property type="project" value="UniProtKB-KW"/>
</dbReference>
<sequence length="263" mass="28565">MVCSKCEKKLSRGIHQEMWKDGSRNTVESGGRRINENKALTAKGKTGKWTPYGAGGAGGKCRICKLSLHQEGIFCQKCAYAQGQCSMCGVKVWDTTYHNVGGIREAPGDEGEDEGGTRTDAAAREAKTTSLTVEEQEARDAAEKEAREEAERVRAEKAERTRRTAEAVASNRLAGSTSLASAAREMATAAAGKAVTGWQYDATSGLYYDVASQTYYDPKTKRYFDCKTNKWIEPEKPTNAEMATGAKSGSFGKGTRKPDRFGL</sequence>
<dbReference type="Pfam" id="PF10235">
    <property type="entry name" value="Cript"/>
    <property type="match status" value="1"/>
</dbReference>
<keyword evidence="7" id="KW-0508">mRNA splicing</keyword>
<evidence type="ECO:0000256" key="5">
    <source>
        <dbReference type="ARBA" id="ARBA00022664"/>
    </source>
</evidence>
<gene>
    <name evidence="11" type="ORF">MSP1401_LOCUS209</name>
</gene>
<dbReference type="AlphaFoldDB" id="A0A7S0CQ69"/>
<dbReference type="PANTHER" id="PTHR11805:SF1">
    <property type="entry name" value="CYSTEINE-RICH PDZ-BINDING PROTEIN"/>
    <property type="match status" value="1"/>
</dbReference>
<keyword evidence="4" id="KW-0963">Cytoplasm</keyword>
<dbReference type="GO" id="GO:0006397">
    <property type="term" value="P:mRNA processing"/>
    <property type="evidence" value="ECO:0007669"/>
    <property type="project" value="UniProtKB-KW"/>
</dbReference>
<accession>A0A7S0CQ69</accession>
<evidence type="ECO:0000256" key="4">
    <source>
        <dbReference type="ARBA" id="ARBA00022490"/>
    </source>
</evidence>
<dbReference type="EMBL" id="HBEN01000247">
    <property type="protein sequence ID" value="CAD8429088.1"/>
    <property type="molecule type" value="Transcribed_RNA"/>
</dbReference>
<comment type="similarity">
    <text evidence="2">Belongs to the CRIPT family.</text>
</comment>
<comment type="subcellular location">
    <subcellularLocation>
        <location evidence="1">Cytoplasm</location>
    </subcellularLocation>
</comment>
<evidence type="ECO:0000256" key="1">
    <source>
        <dbReference type="ARBA" id="ARBA00004496"/>
    </source>
</evidence>
<dbReference type="PANTHER" id="PTHR11805">
    <property type="entry name" value="CYSTEINE-RICH PDZ-BINDING PROTEIN"/>
    <property type="match status" value="1"/>
</dbReference>
<evidence type="ECO:0000256" key="3">
    <source>
        <dbReference type="ARBA" id="ARBA00018615"/>
    </source>
</evidence>
<dbReference type="Pfam" id="PF17780">
    <property type="entry name" value="OCRE"/>
    <property type="match status" value="1"/>
</dbReference>
<dbReference type="InterPro" id="IPR041591">
    <property type="entry name" value="OCRE"/>
</dbReference>
<dbReference type="GO" id="GO:0005737">
    <property type="term" value="C:cytoplasm"/>
    <property type="evidence" value="ECO:0007669"/>
    <property type="project" value="UniProtKB-SubCell"/>
</dbReference>
<evidence type="ECO:0000256" key="2">
    <source>
        <dbReference type="ARBA" id="ARBA00009021"/>
    </source>
</evidence>
<dbReference type="GO" id="GO:0031122">
    <property type="term" value="P:cytoplasmic microtubule organization"/>
    <property type="evidence" value="ECO:0007669"/>
    <property type="project" value="TreeGrafter"/>
</dbReference>
<keyword evidence="5" id="KW-0507">mRNA processing</keyword>
<proteinExistence type="inferred from homology"/>
<feature type="compositionally biased region" description="Basic and acidic residues" evidence="9">
    <location>
        <begin position="115"/>
        <end position="127"/>
    </location>
</feature>
<evidence type="ECO:0000313" key="11">
    <source>
        <dbReference type="EMBL" id="CAD8429088.1"/>
    </source>
</evidence>
<protein>
    <recommendedName>
        <fullName evidence="3">Cysteine-rich PDZ-binding protein</fullName>
    </recommendedName>
    <alternativeName>
        <fullName evidence="8">Cysteine-rich interactor of PDZ three</fullName>
    </alternativeName>
</protein>